<sequence>MQMRLSSVDAAFWFAENLKWHMHIGAIALCDPSDAPDFSFDRVRELIISRLPELPQLRWRVEGARLGLDRPYFVEDADIDVDFHIRRIAVPSPGGRKELDELVGRLMSYKLDRSKPLWELWFIEGLAGGRVAVVTKMHHAVVDGVSGAGISEILLDVTPEPRPPAVDASRSLVGVKPPSRERRAVDGLINVWFKTPYRITRLLEQTVRQQIAVRNIDNKPPRYFDAPKVRFNGPISPHRAVAGSSVSLDRVKAVKRAFDVKLNDVVLALVSGALRAYLKERGELPAKSLVSQVPVSTRTEADDAVGNQVTAMTVVLATDVADPAERIKTIYAYTQGAKEMTRALSAHQIMGYTETTPPGLLALASRAYAASGIGSNVAPMNVVISNVPGPEFPLYLGGARVEHLMPIGPLLFDVALNITCFSYCGAVDFGFITTPEIAADIVDLADQIEPALRDLEVAAGLVVDPDRPKPRKRGRA</sequence>
<dbReference type="GO" id="GO:0004144">
    <property type="term" value="F:diacylglycerol O-acyltransferase activity"/>
    <property type="evidence" value="ECO:0007669"/>
    <property type="project" value="UniProtKB-EC"/>
</dbReference>
<dbReference type="GO" id="GO:0006071">
    <property type="term" value="P:glycerol metabolic process"/>
    <property type="evidence" value="ECO:0007669"/>
    <property type="project" value="UniProtKB-KW"/>
</dbReference>
<evidence type="ECO:0000256" key="5">
    <source>
        <dbReference type="ARBA" id="ARBA00022516"/>
    </source>
</evidence>
<accession>A0A7I7TY01</accession>
<keyword evidence="5 11" id="KW-0444">Lipid biosynthesis</keyword>
<protein>
    <recommendedName>
        <fullName evidence="4 11">Diacylglycerol O-acyltransferase</fullName>
        <ecNumber evidence="4 11">2.3.1.20</ecNumber>
    </recommendedName>
</protein>
<feature type="domain" description="O-acyltransferase WSD1 C-terminal" evidence="13">
    <location>
        <begin position="306"/>
        <end position="455"/>
    </location>
</feature>
<comment type="catalytic activity">
    <reaction evidence="10 11">
        <text>an acyl-CoA + a 1,2-diacyl-sn-glycerol = a triacyl-sn-glycerol + CoA</text>
        <dbReference type="Rhea" id="RHEA:10868"/>
        <dbReference type="ChEBI" id="CHEBI:17815"/>
        <dbReference type="ChEBI" id="CHEBI:57287"/>
        <dbReference type="ChEBI" id="CHEBI:58342"/>
        <dbReference type="ChEBI" id="CHEBI:64615"/>
        <dbReference type="EC" id="2.3.1.20"/>
    </reaction>
</comment>
<comment type="pathway">
    <text evidence="2">Lipid metabolism.</text>
</comment>
<comment type="similarity">
    <text evidence="3 11">Belongs to the long-chain O-acyltransferase family.</text>
</comment>
<dbReference type="PANTHER" id="PTHR31650:SF1">
    <property type="entry name" value="WAX ESTER SYNTHASE_DIACYLGLYCEROL ACYLTRANSFERASE 4-RELATED"/>
    <property type="match status" value="1"/>
</dbReference>
<gene>
    <name evidence="14" type="ORF">MPRF_09710</name>
</gene>
<dbReference type="GO" id="GO:0051701">
    <property type="term" value="P:biological process involved in interaction with host"/>
    <property type="evidence" value="ECO:0007669"/>
    <property type="project" value="TreeGrafter"/>
</dbReference>
<evidence type="ECO:0000313" key="14">
    <source>
        <dbReference type="EMBL" id="BBY74072.1"/>
    </source>
</evidence>
<feature type="domain" description="O-acyltransferase WSD1-like N-terminal" evidence="12">
    <location>
        <begin position="5"/>
        <end position="266"/>
    </location>
</feature>
<dbReference type="EMBL" id="AP022598">
    <property type="protein sequence ID" value="BBY74072.1"/>
    <property type="molecule type" value="Genomic_DNA"/>
</dbReference>
<evidence type="ECO:0000256" key="9">
    <source>
        <dbReference type="ARBA" id="ARBA00023315"/>
    </source>
</evidence>
<dbReference type="InterPro" id="IPR014292">
    <property type="entry name" value="Acyl_transf_WS/DGAT"/>
</dbReference>
<evidence type="ECO:0000256" key="11">
    <source>
        <dbReference type="RuleBase" id="RU361241"/>
    </source>
</evidence>
<dbReference type="GO" id="GO:0071731">
    <property type="term" value="P:response to nitric oxide"/>
    <property type="evidence" value="ECO:0007669"/>
    <property type="project" value="TreeGrafter"/>
</dbReference>
<dbReference type="EC" id="2.3.1.20" evidence="4 11"/>
<dbReference type="InterPro" id="IPR045034">
    <property type="entry name" value="O-acyltransferase_WSD1-like"/>
</dbReference>
<dbReference type="PANTHER" id="PTHR31650">
    <property type="entry name" value="O-ACYLTRANSFERASE (WSD1-LIKE) FAMILY PROTEIN"/>
    <property type="match status" value="1"/>
</dbReference>
<evidence type="ECO:0000256" key="2">
    <source>
        <dbReference type="ARBA" id="ARBA00005189"/>
    </source>
</evidence>
<keyword evidence="9 11" id="KW-0012">Acyltransferase</keyword>
<dbReference type="UniPathway" id="UPA00282"/>
<evidence type="ECO:0000256" key="10">
    <source>
        <dbReference type="ARBA" id="ARBA00048109"/>
    </source>
</evidence>
<dbReference type="InterPro" id="IPR009721">
    <property type="entry name" value="O-acyltransferase_WSD1_C"/>
</dbReference>
<dbReference type="Pfam" id="PF03007">
    <property type="entry name" value="WS_DGAT_cat"/>
    <property type="match status" value="1"/>
</dbReference>
<evidence type="ECO:0000256" key="1">
    <source>
        <dbReference type="ARBA" id="ARBA00004771"/>
    </source>
</evidence>
<evidence type="ECO:0000256" key="8">
    <source>
        <dbReference type="ARBA" id="ARBA00023098"/>
    </source>
</evidence>
<keyword evidence="7 11" id="KW-0319">Glycerol metabolism</keyword>
<keyword evidence="8 11" id="KW-0443">Lipid metabolism</keyword>
<dbReference type="Proteomes" id="UP000466554">
    <property type="component" value="Chromosome"/>
</dbReference>
<evidence type="ECO:0000259" key="12">
    <source>
        <dbReference type="Pfam" id="PF03007"/>
    </source>
</evidence>
<organism evidence="14 15">
    <name type="scientific">Mycolicibacterium parafortuitum</name>
    <name type="common">Mycobacterium parafortuitum</name>
    <dbReference type="NCBI Taxonomy" id="39692"/>
    <lineage>
        <taxon>Bacteria</taxon>
        <taxon>Bacillati</taxon>
        <taxon>Actinomycetota</taxon>
        <taxon>Actinomycetes</taxon>
        <taxon>Mycobacteriales</taxon>
        <taxon>Mycobacteriaceae</taxon>
        <taxon>Mycolicibacterium</taxon>
    </lineage>
</organism>
<dbReference type="NCBIfam" id="TIGR02946">
    <property type="entry name" value="acyl_WS_DGAT"/>
    <property type="match status" value="1"/>
</dbReference>
<dbReference type="SUPFAM" id="SSF52777">
    <property type="entry name" value="CoA-dependent acyltransferases"/>
    <property type="match status" value="2"/>
</dbReference>
<comment type="pathway">
    <text evidence="1 11">Glycerolipid metabolism; triacylglycerol biosynthesis.</text>
</comment>
<evidence type="ECO:0000256" key="3">
    <source>
        <dbReference type="ARBA" id="ARBA00009587"/>
    </source>
</evidence>
<dbReference type="AlphaFoldDB" id="A0A7I7TY01"/>
<dbReference type="Pfam" id="PF06974">
    <property type="entry name" value="WS_DGAT_C"/>
    <property type="match status" value="1"/>
</dbReference>
<dbReference type="GO" id="GO:0001666">
    <property type="term" value="P:response to hypoxia"/>
    <property type="evidence" value="ECO:0007669"/>
    <property type="project" value="TreeGrafter"/>
</dbReference>
<proteinExistence type="inferred from homology"/>
<dbReference type="GO" id="GO:0019432">
    <property type="term" value="P:triglyceride biosynthetic process"/>
    <property type="evidence" value="ECO:0007669"/>
    <property type="project" value="UniProtKB-UniPathway"/>
</dbReference>
<reference evidence="14 15" key="1">
    <citation type="journal article" date="2019" name="Emerg. Microbes Infect.">
        <title>Comprehensive subspecies identification of 175 nontuberculous mycobacteria species based on 7547 genomic profiles.</title>
        <authorList>
            <person name="Matsumoto Y."/>
            <person name="Kinjo T."/>
            <person name="Motooka D."/>
            <person name="Nabeya D."/>
            <person name="Jung N."/>
            <person name="Uechi K."/>
            <person name="Horii T."/>
            <person name="Iida T."/>
            <person name="Fujita J."/>
            <person name="Nakamura S."/>
        </authorList>
    </citation>
    <scope>NUCLEOTIDE SEQUENCE [LARGE SCALE GENOMIC DNA]</scope>
    <source>
        <strain evidence="14 15">JCM 6367</strain>
    </source>
</reference>
<evidence type="ECO:0000256" key="7">
    <source>
        <dbReference type="ARBA" id="ARBA00022798"/>
    </source>
</evidence>
<evidence type="ECO:0000259" key="13">
    <source>
        <dbReference type="Pfam" id="PF06974"/>
    </source>
</evidence>
<evidence type="ECO:0000256" key="6">
    <source>
        <dbReference type="ARBA" id="ARBA00022679"/>
    </source>
</evidence>
<name>A0A7I7TY01_MYCPF</name>
<keyword evidence="6 11" id="KW-0808">Transferase</keyword>
<evidence type="ECO:0000313" key="15">
    <source>
        <dbReference type="Proteomes" id="UP000466554"/>
    </source>
</evidence>
<dbReference type="InterPro" id="IPR004255">
    <property type="entry name" value="O-acyltransferase_WSD1_N"/>
</dbReference>
<evidence type="ECO:0000256" key="4">
    <source>
        <dbReference type="ARBA" id="ARBA00013244"/>
    </source>
</evidence>
<dbReference type="GO" id="GO:0005886">
    <property type="term" value="C:plasma membrane"/>
    <property type="evidence" value="ECO:0007669"/>
    <property type="project" value="TreeGrafter"/>
</dbReference>